<feature type="transmembrane region" description="Helical" evidence="7">
    <location>
        <begin position="179"/>
        <end position="195"/>
    </location>
</feature>
<dbReference type="STRING" id="1752398.A8M32_08265"/>
<evidence type="ECO:0000256" key="7">
    <source>
        <dbReference type="HAMAP-Rule" id="MF_01207"/>
    </source>
</evidence>
<dbReference type="NCBIfam" id="NF003833">
    <property type="entry name" value="PRK05419.1-5"/>
    <property type="match status" value="1"/>
</dbReference>
<keyword evidence="5 7" id="KW-0408">Iron</keyword>
<evidence type="ECO:0000256" key="4">
    <source>
        <dbReference type="ARBA" id="ARBA00022989"/>
    </source>
</evidence>
<dbReference type="OrthoDB" id="9788328at2"/>
<keyword evidence="7" id="KW-0285">Flavoprotein</keyword>
<keyword evidence="10" id="KW-1185">Reference proteome</keyword>
<dbReference type="GO" id="GO:0046872">
    <property type="term" value="F:metal ion binding"/>
    <property type="evidence" value="ECO:0007669"/>
    <property type="project" value="UniProtKB-KW"/>
</dbReference>
<evidence type="ECO:0000256" key="2">
    <source>
        <dbReference type="ARBA" id="ARBA00022448"/>
    </source>
</evidence>
<keyword evidence="4 7" id="KW-1133">Transmembrane helix</keyword>
<dbReference type="GO" id="GO:0030091">
    <property type="term" value="P:protein repair"/>
    <property type="evidence" value="ECO:0007669"/>
    <property type="project" value="UniProtKB-UniRule"/>
</dbReference>
<name>A0A1E3VEI8_9HYPH</name>
<keyword evidence="6 7" id="KW-0472">Membrane</keyword>
<comment type="function">
    <text evidence="7">Part of the MsrPQ system that repairs oxidized periplasmic proteins containing methionine sulfoxide residues (Met-O), using respiratory chain electrons. Thus protects these proteins from oxidative-stress damage caused by reactive species of oxygen and chlorine generated by the host defense mechanisms. MsrPQ is essential for the maintenance of envelope integrity under bleach stress, rescuing a wide series of structurally unrelated periplasmic proteins from methionine oxidation. MsrQ provides electrons for reduction to the reductase catalytic subunit MsrP, using the quinone pool of the respiratory chain.</text>
</comment>
<feature type="transmembrane region" description="Helical" evidence="7">
    <location>
        <begin position="119"/>
        <end position="135"/>
    </location>
</feature>
<protein>
    <recommendedName>
        <fullName evidence="7">Protein-methionine-sulfoxide reductase heme-binding subunit MsrQ</fullName>
    </recommendedName>
    <alternativeName>
        <fullName evidence="7">Flavocytochrome MsrQ</fullName>
    </alternativeName>
</protein>
<sequence length="221" mass="25051">MAVLPTLPKRLHGPSVWALYAVGFMPAALAFYLGATGQLPGNAVKEFEHLLGLWALRFLVATLAITPIRDLFGLNWLRYRRALGLLAFYYVLMHFLSYMLLDQMLRFPAIVADIARRPFITIGMTALVLLIPLALTSNNWSIRKLGQRWNKLHRLVYLIAAAGALHFAMSVKIVGPEQMLYIALVALLLAWRPIRMPYLRWRRQRSGIARPHHPTTEKAAG</sequence>
<dbReference type="Proteomes" id="UP000094342">
    <property type="component" value="Unassembled WGS sequence"/>
</dbReference>
<dbReference type="GO" id="GO:0016679">
    <property type="term" value="F:oxidoreductase activity, acting on diphenols and related substances as donors"/>
    <property type="evidence" value="ECO:0007669"/>
    <property type="project" value="TreeGrafter"/>
</dbReference>
<dbReference type="InterPro" id="IPR022837">
    <property type="entry name" value="MsrQ-like"/>
</dbReference>
<dbReference type="RefSeq" id="WP_069457957.1">
    <property type="nucleotide sequence ID" value="NZ_LYBW01000051.1"/>
</dbReference>
<feature type="transmembrane region" description="Helical" evidence="7">
    <location>
        <begin position="79"/>
        <end position="99"/>
    </location>
</feature>
<evidence type="ECO:0000313" key="9">
    <source>
        <dbReference type="EMBL" id="ODR92010.1"/>
    </source>
</evidence>
<keyword evidence="7" id="KW-0288">FMN</keyword>
<keyword evidence="7" id="KW-0249">Electron transport</keyword>
<gene>
    <name evidence="7" type="primary">msrQ</name>
    <name evidence="9" type="ORF">A8M32_08265</name>
</gene>
<keyword evidence="3 7" id="KW-0812">Transmembrane</keyword>
<dbReference type="GO" id="GO:0010181">
    <property type="term" value="F:FMN binding"/>
    <property type="evidence" value="ECO:0007669"/>
    <property type="project" value="UniProtKB-UniRule"/>
</dbReference>
<dbReference type="Pfam" id="PF01794">
    <property type="entry name" value="Ferric_reduct"/>
    <property type="match status" value="1"/>
</dbReference>
<comment type="subcellular location">
    <subcellularLocation>
        <location evidence="7">Cell membrane</location>
        <topology evidence="7">Multi-pass membrane protein</topology>
    </subcellularLocation>
    <subcellularLocation>
        <location evidence="1">Membrane</location>
        <topology evidence="1">Multi-pass membrane protein</topology>
    </subcellularLocation>
</comment>
<dbReference type="PANTHER" id="PTHR36964">
    <property type="entry name" value="PROTEIN-METHIONINE-SULFOXIDE REDUCTASE HEME-BINDING SUBUNIT MSRQ"/>
    <property type="match status" value="1"/>
</dbReference>
<dbReference type="InterPro" id="IPR013130">
    <property type="entry name" value="Fe3_Rdtase_TM_dom"/>
</dbReference>
<organism evidence="9 10">
    <name type="scientific">Sinorhizobium alkalisoli</name>
    <dbReference type="NCBI Taxonomy" id="1752398"/>
    <lineage>
        <taxon>Bacteria</taxon>
        <taxon>Pseudomonadati</taxon>
        <taxon>Pseudomonadota</taxon>
        <taxon>Alphaproteobacteria</taxon>
        <taxon>Hyphomicrobiales</taxon>
        <taxon>Rhizobiaceae</taxon>
        <taxon>Sinorhizobium/Ensifer group</taxon>
        <taxon>Sinorhizobium</taxon>
    </lineage>
</organism>
<feature type="transmembrane region" description="Helical" evidence="7">
    <location>
        <begin position="54"/>
        <end position="72"/>
    </location>
</feature>
<reference evidence="10" key="1">
    <citation type="submission" date="2016-05" db="EMBL/GenBank/DDBJ databases">
        <authorList>
            <person name="Li Y."/>
        </authorList>
    </citation>
    <scope>NUCLEOTIDE SEQUENCE [LARGE SCALE GENOMIC DNA]</scope>
    <source>
        <strain evidence="10">YIC4027</strain>
    </source>
</reference>
<dbReference type="GO" id="GO:0005886">
    <property type="term" value="C:plasma membrane"/>
    <property type="evidence" value="ECO:0007669"/>
    <property type="project" value="UniProtKB-SubCell"/>
</dbReference>
<evidence type="ECO:0000313" key="10">
    <source>
        <dbReference type="Proteomes" id="UP000094342"/>
    </source>
</evidence>
<keyword evidence="7" id="KW-0349">Heme</keyword>
<comment type="similarity">
    <text evidence="7">Belongs to the MsrQ family.</text>
</comment>
<dbReference type="HAMAP" id="MF_01207">
    <property type="entry name" value="MsrQ"/>
    <property type="match status" value="1"/>
</dbReference>
<comment type="cofactor">
    <cofactor evidence="7">
        <name>heme b</name>
        <dbReference type="ChEBI" id="CHEBI:60344"/>
    </cofactor>
    <text evidence="7">Binds 1 heme b (iron(II)-protoporphyrin IX) group per subunit.</text>
</comment>
<evidence type="ECO:0000256" key="5">
    <source>
        <dbReference type="ARBA" id="ARBA00023004"/>
    </source>
</evidence>
<comment type="subunit">
    <text evidence="7">Heterodimer of a catalytic subunit (MsrP) and a heme-binding subunit (MsrQ).</text>
</comment>
<evidence type="ECO:0000259" key="8">
    <source>
        <dbReference type="Pfam" id="PF01794"/>
    </source>
</evidence>
<dbReference type="GO" id="GO:0009055">
    <property type="term" value="F:electron transfer activity"/>
    <property type="evidence" value="ECO:0007669"/>
    <property type="project" value="UniProtKB-UniRule"/>
</dbReference>
<feature type="transmembrane region" description="Helical" evidence="7">
    <location>
        <begin position="155"/>
        <end position="173"/>
    </location>
</feature>
<dbReference type="EMBL" id="LYBW01000051">
    <property type="protein sequence ID" value="ODR92010.1"/>
    <property type="molecule type" value="Genomic_DNA"/>
</dbReference>
<accession>A0A1E3VEI8</accession>
<keyword evidence="7" id="KW-0479">Metal-binding</keyword>
<keyword evidence="2 7" id="KW-0813">Transport</keyword>
<keyword evidence="7" id="KW-1003">Cell membrane</keyword>
<dbReference type="PANTHER" id="PTHR36964:SF1">
    <property type="entry name" value="PROTEIN-METHIONINE-SULFOXIDE REDUCTASE HEME-BINDING SUBUNIT MSRQ"/>
    <property type="match status" value="1"/>
</dbReference>
<dbReference type="AlphaFoldDB" id="A0A1E3VEI8"/>
<evidence type="ECO:0000256" key="1">
    <source>
        <dbReference type="ARBA" id="ARBA00004141"/>
    </source>
</evidence>
<feature type="transmembrane region" description="Helical" evidence="7">
    <location>
        <begin position="16"/>
        <end position="34"/>
    </location>
</feature>
<evidence type="ECO:0000256" key="6">
    <source>
        <dbReference type="ARBA" id="ARBA00023136"/>
    </source>
</evidence>
<comment type="caution">
    <text evidence="9">The sequence shown here is derived from an EMBL/GenBank/DDBJ whole genome shotgun (WGS) entry which is preliminary data.</text>
</comment>
<feature type="domain" description="Ferric oxidoreductase" evidence="8">
    <location>
        <begin position="51"/>
        <end position="163"/>
    </location>
</feature>
<evidence type="ECO:0000256" key="3">
    <source>
        <dbReference type="ARBA" id="ARBA00022692"/>
    </source>
</evidence>
<dbReference type="GO" id="GO:0020037">
    <property type="term" value="F:heme binding"/>
    <property type="evidence" value="ECO:0007669"/>
    <property type="project" value="UniProtKB-UniRule"/>
</dbReference>
<comment type="cofactor">
    <cofactor evidence="7">
        <name>FMN</name>
        <dbReference type="ChEBI" id="CHEBI:58210"/>
    </cofactor>
    <text evidence="7">Binds 1 FMN per subunit.</text>
</comment>
<proteinExistence type="inferred from homology"/>